<dbReference type="PANTHER" id="PTHR35739">
    <property type="entry name" value="OS01G0861700 PROTEIN"/>
    <property type="match status" value="1"/>
</dbReference>
<evidence type="ECO:0000313" key="2">
    <source>
        <dbReference type="EMBL" id="OIW13258.1"/>
    </source>
</evidence>
<evidence type="ECO:0000313" key="3">
    <source>
        <dbReference type="Proteomes" id="UP000188354"/>
    </source>
</evidence>
<evidence type="ECO:0000259" key="1">
    <source>
        <dbReference type="Pfam" id="PF01814"/>
    </source>
</evidence>
<feature type="domain" description="Hemerythrin-like" evidence="1">
    <location>
        <begin position="164"/>
        <end position="267"/>
    </location>
</feature>
<accession>A0A1J7I3N6</accession>
<dbReference type="STRING" id="3871.A0A1J7I3N6"/>
<dbReference type="OMA" id="CKQHFME"/>
<dbReference type="EMBL" id="CM007364">
    <property type="protein sequence ID" value="OIW13258.1"/>
    <property type="molecule type" value="Genomic_DNA"/>
</dbReference>
<dbReference type="Gene3D" id="1.20.120.520">
    <property type="entry name" value="nmb1532 protein domain like"/>
    <property type="match status" value="1"/>
</dbReference>
<dbReference type="AlphaFoldDB" id="A0A1J7I3N6"/>
<gene>
    <name evidence="2" type="ORF">TanjilG_14191</name>
</gene>
<dbReference type="Proteomes" id="UP000188354">
    <property type="component" value="Chromosome LG04"/>
</dbReference>
<dbReference type="Gramene" id="OIW13258">
    <property type="protein sequence ID" value="OIW13258"/>
    <property type="gene ID" value="TanjilG_14191"/>
</dbReference>
<dbReference type="CDD" id="cd12108">
    <property type="entry name" value="Hr-like"/>
    <property type="match status" value="1"/>
</dbReference>
<sequence>MGNCLRTPERLTAEIVPQDGAAMYPAVRLHGSPESVMTAYIRFMLLHETAPCDSVPAAGRSQVPEITTAPARGGGAESLHRFRHARFGSGNGGRGKEGITLETLIRDSPSPAHGGGSGFKTPVPGSEDALLQFIDARFPNLPAAVASTSEERTTSLVAGVTVLQHKSMTWHVERMVRWSEDLMTRGGKKGVDPKMGNWKMEMTKFRKSYSQLWEVMMEHAQMEERVLFPIFDRADRGLTKAAKEEHARDLPLMNGIKEIIKSVEVLDSGSPNYRETLQNLSRRFKSLQEQCKQHFITEDVDLLSLMEAVELTEDQENSALEQCFDVMQGTHSRLLKFLLEGLQSNDAMKYLDLISKCRDKERMDSMLRMIVE</sequence>
<dbReference type="OrthoDB" id="4951845at2759"/>
<protein>
    <recommendedName>
        <fullName evidence="1">Hemerythrin-like domain-containing protein</fullName>
    </recommendedName>
</protein>
<organism evidence="2 3">
    <name type="scientific">Lupinus angustifolius</name>
    <name type="common">Narrow-leaved blue lupine</name>
    <dbReference type="NCBI Taxonomy" id="3871"/>
    <lineage>
        <taxon>Eukaryota</taxon>
        <taxon>Viridiplantae</taxon>
        <taxon>Streptophyta</taxon>
        <taxon>Embryophyta</taxon>
        <taxon>Tracheophyta</taxon>
        <taxon>Spermatophyta</taxon>
        <taxon>Magnoliopsida</taxon>
        <taxon>eudicotyledons</taxon>
        <taxon>Gunneridae</taxon>
        <taxon>Pentapetalae</taxon>
        <taxon>rosids</taxon>
        <taxon>fabids</taxon>
        <taxon>Fabales</taxon>
        <taxon>Fabaceae</taxon>
        <taxon>Papilionoideae</taxon>
        <taxon>50 kb inversion clade</taxon>
        <taxon>genistoids sensu lato</taxon>
        <taxon>core genistoids</taxon>
        <taxon>Genisteae</taxon>
        <taxon>Lupinus</taxon>
    </lineage>
</organism>
<reference evidence="2 3" key="1">
    <citation type="journal article" date="2017" name="Plant Biotechnol. J.">
        <title>A comprehensive draft genome sequence for lupin (Lupinus angustifolius), an emerging health food: insights into plant-microbe interactions and legume evolution.</title>
        <authorList>
            <person name="Hane J.K."/>
            <person name="Ming Y."/>
            <person name="Kamphuis L.G."/>
            <person name="Nelson M.N."/>
            <person name="Garg G."/>
            <person name="Atkins C.A."/>
            <person name="Bayer P.E."/>
            <person name="Bravo A."/>
            <person name="Bringans S."/>
            <person name="Cannon S."/>
            <person name="Edwards D."/>
            <person name="Foley R."/>
            <person name="Gao L.L."/>
            <person name="Harrison M.J."/>
            <person name="Huang W."/>
            <person name="Hurgobin B."/>
            <person name="Li S."/>
            <person name="Liu C.W."/>
            <person name="McGrath A."/>
            <person name="Morahan G."/>
            <person name="Murray J."/>
            <person name="Weller J."/>
            <person name="Jian J."/>
            <person name="Singh K.B."/>
        </authorList>
    </citation>
    <scope>NUCLEOTIDE SEQUENCE [LARGE SCALE GENOMIC DNA]</scope>
    <source>
        <strain evidence="3">cv. Tanjil</strain>
        <tissue evidence="2">Whole plant</tissue>
    </source>
</reference>
<dbReference type="KEGG" id="lang:109346044"/>
<dbReference type="PANTHER" id="PTHR35739:SF3">
    <property type="entry name" value="HEMERYTHRIN HHE CATION-BINDING DOMAIN PROTEIN"/>
    <property type="match status" value="1"/>
</dbReference>
<keyword evidence="3" id="KW-1185">Reference proteome</keyword>
<dbReference type="Pfam" id="PF01814">
    <property type="entry name" value="Hemerythrin"/>
    <property type="match status" value="1"/>
</dbReference>
<proteinExistence type="predicted"/>
<name>A0A1J7I3N6_LUPAN</name>
<dbReference type="InterPro" id="IPR012312">
    <property type="entry name" value="Hemerythrin-like"/>
</dbReference>